<evidence type="ECO:0000313" key="5">
    <source>
        <dbReference type="Proteomes" id="UP000005010"/>
    </source>
</evidence>
<evidence type="ECO:0000256" key="2">
    <source>
        <dbReference type="SAM" id="Phobius"/>
    </source>
</evidence>
<evidence type="ECO:0000259" key="3">
    <source>
        <dbReference type="Pfam" id="PF04471"/>
    </source>
</evidence>
<dbReference type="GO" id="GO:0003677">
    <property type="term" value="F:DNA binding"/>
    <property type="evidence" value="ECO:0007669"/>
    <property type="project" value="InterPro"/>
</dbReference>
<evidence type="ECO:0000256" key="1">
    <source>
        <dbReference type="SAM" id="Coils"/>
    </source>
</evidence>
<protein>
    <submittedName>
        <fullName evidence="4">Archaeal Holliday junction resolvase/Mrr protein-like protein</fullName>
    </submittedName>
</protein>
<feature type="domain" description="Restriction endonuclease type IV Mrr" evidence="3">
    <location>
        <begin position="171"/>
        <end position="279"/>
    </location>
</feature>
<keyword evidence="2" id="KW-0812">Transmembrane</keyword>
<dbReference type="KEGG" id="hce:HCW_03320"/>
<dbReference type="PANTHER" id="PTHR30015">
    <property type="entry name" value="MRR RESTRICTION SYSTEM PROTEIN"/>
    <property type="match status" value="1"/>
</dbReference>
<proteinExistence type="predicted"/>
<keyword evidence="1" id="KW-0175">Coiled coil</keyword>
<dbReference type="GO" id="GO:0015666">
    <property type="term" value="F:restriction endodeoxyribonuclease activity"/>
    <property type="evidence" value="ECO:0007669"/>
    <property type="project" value="TreeGrafter"/>
</dbReference>
<dbReference type="PANTHER" id="PTHR30015:SF6">
    <property type="entry name" value="SLL1429 PROTEIN"/>
    <property type="match status" value="1"/>
</dbReference>
<sequence length="286" mass="33241">MLVSIAYLAYLFFPFFKKNWDLLAHKAMSYPLATSSMDLAIKLLVILGCLVLFCMLIAHNFLVRKNLKIRKMHLRKKTEHLNKRKERLKTEQEKFEIKRQELEQEKKKLKMEKEALEWQQESFKKRTEYFKEKKEAFEAKKKELEQENQSLKSEIENLKLQNDLNLTLKDIDEMDGFEFEEYAKSFFVAKGFEVEITQKSGDYGADLICEKGDKRMAVQAKCYSQPVSIKAIQEVVGAKSHYGCQEACVITNNHFTKSAQNLANSNGVMLIGRGELARFIANKGLI</sequence>
<dbReference type="PATRIC" id="fig|182217.3.peg.711"/>
<dbReference type="AlphaFoldDB" id="I0ELX4"/>
<accession>I0ELX4</accession>
<dbReference type="Pfam" id="PF04471">
    <property type="entry name" value="Mrr_cat"/>
    <property type="match status" value="1"/>
</dbReference>
<dbReference type="Gene3D" id="3.40.1350.10">
    <property type="match status" value="1"/>
</dbReference>
<dbReference type="InterPro" id="IPR052906">
    <property type="entry name" value="Type_IV_Methyl-Rstrct_Enzyme"/>
</dbReference>
<name>I0ELX4_HELC0</name>
<feature type="transmembrane region" description="Helical" evidence="2">
    <location>
        <begin position="41"/>
        <end position="63"/>
    </location>
</feature>
<dbReference type="SUPFAM" id="SSF52980">
    <property type="entry name" value="Restriction endonuclease-like"/>
    <property type="match status" value="1"/>
</dbReference>
<dbReference type="eggNOG" id="COG1787">
    <property type="taxonomic scope" value="Bacteria"/>
</dbReference>
<keyword evidence="5" id="KW-1185">Reference proteome</keyword>
<keyword evidence="2" id="KW-1133">Transmembrane helix</keyword>
<dbReference type="EMBL" id="CP003479">
    <property type="protein sequence ID" value="AFI03943.1"/>
    <property type="molecule type" value="Genomic_DNA"/>
</dbReference>
<dbReference type="HOGENOM" id="CLU_972446_0_0_7"/>
<evidence type="ECO:0000313" key="4">
    <source>
        <dbReference type="EMBL" id="AFI03943.1"/>
    </source>
</evidence>
<dbReference type="InterPro" id="IPR011856">
    <property type="entry name" value="tRNA_endonuc-like_dom_sf"/>
</dbReference>
<dbReference type="InterPro" id="IPR007560">
    <property type="entry name" value="Restrct_endonuc_IV_Mrr"/>
</dbReference>
<dbReference type="Proteomes" id="UP000005010">
    <property type="component" value="Chromosome"/>
</dbReference>
<gene>
    <name evidence="4" type="ordered locus">HCW_03320</name>
</gene>
<dbReference type="InterPro" id="IPR011335">
    <property type="entry name" value="Restrct_endonuc-II-like"/>
</dbReference>
<reference evidence="5" key="1">
    <citation type="submission" date="2012-04" db="EMBL/GenBank/DDBJ databases">
        <title>Complete genome sequence of Helicobacter cetorum strain MIT 00-7128.</title>
        <authorList>
            <person name="Kersulyte D."/>
            <person name="Berg D.E."/>
        </authorList>
    </citation>
    <scope>NUCLEOTIDE SEQUENCE [LARGE SCALE GENOMIC DNA]</scope>
    <source>
        <strain evidence="5">MIT 00-7128</strain>
    </source>
</reference>
<feature type="coiled-coil region" evidence="1">
    <location>
        <begin position="71"/>
        <end position="161"/>
    </location>
</feature>
<organism evidence="4 5">
    <name type="scientific">Helicobacter cetorum (strain ATCC BAA-429 / MIT 00-7128)</name>
    <dbReference type="NCBI Taxonomy" id="182217"/>
    <lineage>
        <taxon>Bacteria</taxon>
        <taxon>Pseudomonadati</taxon>
        <taxon>Campylobacterota</taxon>
        <taxon>Epsilonproteobacteria</taxon>
        <taxon>Campylobacterales</taxon>
        <taxon>Helicobacteraceae</taxon>
        <taxon>Helicobacter</taxon>
    </lineage>
</organism>
<dbReference type="GO" id="GO:0009307">
    <property type="term" value="P:DNA restriction-modification system"/>
    <property type="evidence" value="ECO:0007669"/>
    <property type="project" value="InterPro"/>
</dbReference>
<keyword evidence="2" id="KW-0472">Membrane</keyword>